<evidence type="ECO:0000256" key="1">
    <source>
        <dbReference type="SAM" id="Phobius"/>
    </source>
</evidence>
<dbReference type="RefSeq" id="WP_074242885.1">
    <property type="nucleotide sequence ID" value="NZ_FSRA01000002.1"/>
</dbReference>
<evidence type="ECO:0000313" key="2">
    <source>
        <dbReference type="EMBL" id="SIO54850.1"/>
    </source>
</evidence>
<gene>
    <name evidence="2" type="ORF">SAMN04488055_5679</name>
</gene>
<evidence type="ECO:0000313" key="3">
    <source>
        <dbReference type="Proteomes" id="UP000185003"/>
    </source>
</evidence>
<dbReference type="EMBL" id="FSRA01000002">
    <property type="protein sequence ID" value="SIO54850.1"/>
    <property type="molecule type" value="Genomic_DNA"/>
</dbReference>
<name>A0A1N6KE44_9BACT</name>
<protein>
    <submittedName>
        <fullName evidence="2">Uncharacterized protein</fullName>
    </submittedName>
</protein>
<keyword evidence="1" id="KW-0812">Transmembrane</keyword>
<keyword evidence="3" id="KW-1185">Reference proteome</keyword>
<keyword evidence="1" id="KW-0472">Membrane</keyword>
<reference evidence="2 3" key="1">
    <citation type="submission" date="2016-11" db="EMBL/GenBank/DDBJ databases">
        <authorList>
            <person name="Jaros S."/>
            <person name="Januszkiewicz K."/>
            <person name="Wedrychowicz H."/>
        </authorList>
    </citation>
    <scope>NUCLEOTIDE SEQUENCE [LARGE SCALE GENOMIC DNA]</scope>
    <source>
        <strain evidence="2 3">DSM 24787</strain>
    </source>
</reference>
<feature type="transmembrane region" description="Helical" evidence="1">
    <location>
        <begin position="28"/>
        <end position="45"/>
    </location>
</feature>
<dbReference type="OrthoDB" id="623052at2"/>
<organism evidence="2 3">
    <name type="scientific">Chitinophaga niabensis</name>
    <dbReference type="NCBI Taxonomy" id="536979"/>
    <lineage>
        <taxon>Bacteria</taxon>
        <taxon>Pseudomonadati</taxon>
        <taxon>Bacteroidota</taxon>
        <taxon>Chitinophagia</taxon>
        <taxon>Chitinophagales</taxon>
        <taxon>Chitinophagaceae</taxon>
        <taxon>Chitinophaga</taxon>
    </lineage>
</organism>
<dbReference type="AlphaFoldDB" id="A0A1N6KE44"/>
<dbReference type="Proteomes" id="UP000185003">
    <property type="component" value="Unassembled WGS sequence"/>
</dbReference>
<accession>A0A1N6KE44</accession>
<proteinExistence type="predicted"/>
<keyword evidence="1" id="KW-1133">Transmembrane helix</keyword>
<sequence length="85" mass="9580">MIYSLKKNVHTTVSENALAYVLRGDSKLTNWIIVMGFIMSVYGLYQGYNYAGICYMILYLLLEIFHPPLFEEDASAVPASAYSEG</sequence>